<dbReference type="SUPFAM" id="SSF53067">
    <property type="entry name" value="Actin-like ATPase domain"/>
    <property type="match status" value="1"/>
</dbReference>
<dbReference type="RefSeq" id="WP_115362250.1">
    <property type="nucleotide sequence ID" value="NZ_QDKL01000002.1"/>
</dbReference>
<name>A0ABY0IGW3_9BACT</name>
<evidence type="ECO:0000313" key="2">
    <source>
        <dbReference type="Proteomes" id="UP000443582"/>
    </source>
</evidence>
<dbReference type="EMBL" id="QDKL01000002">
    <property type="protein sequence ID" value="RZF22154.1"/>
    <property type="molecule type" value="Genomic_DNA"/>
</dbReference>
<proteinExistence type="predicted"/>
<sequence>MAYLFIDTSHLLHFGLLDENFSWIESEVVETKKTSEILHAKVHSLLEKHSIEIANLKGLVTIAGPGSYTGMRVGEGFAQIFELEKLPVFSFYSSDIPEMLGDTDGHWVFPAFKREYYIRTSGEEKLLSEEDFGAFAAGVDKSLLYTHGENELSSQCAKDTRDILISRPQSIFKKVISEKMRKRPYYFRPLHVEFKKS</sequence>
<comment type="caution">
    <text evidence="1">The sequence shown here is derived from an EMBL/GenBank/DDBJ whole genome shotgun (WGS) entry which is preliminary data.</text>
</comment>
<gene>
    <name evidence="1" type="ORF">DAY19_10760</name>
</gene>
<keyword evidence="2" id="KW-1185">Reference proteome</keyword>
<reference evidence="2" key="1">
    <citation type="journal article" date="2019" name="Int. J. Syst. Evol. Microbiol.">
        <title>Halobacteriovorax valvorus sp. nov., a novel prokaryotic predator isolated from coastal seawater of China.</title>
        <authorList>
            <person name="Chen M.-X."/>
        </authorList>
    </citation>
    <scope>NUCLEOTIDE SEQUENCE [LARGE SCALE GENOMIC DNA]</scope>
    <source>
        <strain evidence="2">BL9</strain>
    </source>
</reference>
<evidence type="ECO:0008006" key="3">
    <source>
        <dbReference type="Google" id="ProtNLM"/>
    </source>
</evidence>
<dbReference type="InterPro" id="IPR043129">
    <property type="entry name" value="ATPase_NBD"/>
</dbReference>
<dbReference type="Gene3D" id="3.30.420.40">
    <property type="match status" value="1"/>
</dbReference>
<accession>A0ABY0IGW3</accession>
<protein>
    <recommendedName>
        <fullName evidence="3">Gcp-like domain-containing protein</fullName>
    </recommendedName>
</protein>
<dbReference type="Proteomes" id="UP000443582">
    <property type="component" value="Unassembled WGS sequence"/>
</dbReference>
<evidence type="ECO:0000313" key="1">
    <source>
        <dbReference type="EMBL" id="RZF22154.1"/>
    </source>
</evidence>
<organism evidence="1 2">
    <name type="scientific">Halobacteriovorax vibrionivorans</name>
    <dbReference type="NCBI Taxonomy" id="2152716"/>
    <lineage>
        <taxon>Bacteria</taxon>
        <taxon>Pseudomonadati</taxon>
        <taxon>Bdellovibrionota</taxon>
        <taxon>Bacteriovoracia</taxon>
        <taxon>Bacteriovoracales</taxon>
        <taxon>Halobacteriovoraceae</taxon>
        <taxon>Halobacteriovorax</taxon>
    </lineage>
</organism>